<dbReference type="EMBL" id="JABSTR010000011">
    <property type="protein sequence ID" value="KAH9381683.1"/>
    <property type="molecule type" value="Genomic_DNA"/>
</dbReference>
<keyword evidence="3" id="KW-1185">Reference proteome</keyword>
<evidence type="ECO:0000313" key="3">
    <source>
        <dbReference type="Proteomes" id="UP000821853"/>
    </source>
</evidence>
<protein>
    <recommendedName>
        <fullName evidence="4">SGNH hydrolase-type esterase domain-containing protein</fullName>
    </recommendedName>
</protein>
<evidence type="ECO:0000256" key="1">
    <source>
        <dbReference type="SAM" id="MobiDB-lite"/>
    </source>
</evidence>
<gene>
    <name evidence="2" type="ORF">HPB48_011968</name>
</gene>
<feature type="compositionally biased region" description="Polar residues" evidence="1">
    <location>
        <begin position="272"/>
        <end position="284"/>
    </location>
</feature>
<comment type="caution">
    <text evidence="2">The sequence shown here is derived from an EMBL/GenBank/DDBJ whole genome shotgun (WGS) entry which is preliminary data.</text>
</comment>
<name>A0A9J6H344_HAELO</name>
<dbReference type="VEuPathDB" id="VectorBase:HLOH_056289"/>
<organism evidence="2 3">
    <name type="scientific">Haemaphysalis longicornis</name>
    <name type="common">Bush tick</name>
    <dbReference type="NCBI Taxonomy" id="44386"/>
    <lineage>
        <taxon>Eukaryota</taxon>
        <taxon>Metazoa</taxon>
        <taxon>Ecdysozoa</taxon>
        <taxon>Arthropoda</taxon>
        <taxon>Chelicerata</taxon>
        <taxon>Arachnida</taxon>
        <taxon>Acari</taxon>
        <taxon>Parasitiformes</taxon>
        <taxon>Ixodida</taxon>
        <taxon>Ixodoidea</taxon>
        <taxon>Ixodidae</taxon>
        <taxon>Haemaphysalinae</taxon>
        <taxon>Haemaphysalis</taxon>
    </lineage>
</organism>
<evidence type="ECO:0008006" key="4">
    <source>
        <dbReference type="Google" id="ProtNLM"/>
    </source>
</evidence>
<proteinExistence type="predicted"/>
<feature type="region of interest" description="Disordered" evidence="1">
    <location>
        <begin position="207"/>
        <end position="284"/>
    </location>
</feature>
<dbReference type="AlphaFoldDB" id="A0A9J6H344"/>
<dbReference type="OrthoDB" id="8871915at2759"/>
<dbReference type="Proteomes" id="UP000821853">
    <property type="component" value="Chromosome 9"/>
</dbReference>
<accession>A0A9J6H344</accession>
<dbReference type="SUPFAM" id="SSF52266">
    <property type="entry name" value="SGNH hydrolase"/>
    <property type="match status" value="1"/>
</dbReference>
<evidence type="ECO:0000313" key="2">
    <source>
        <dbReference type="EMBL" id="KAH9381683.1"/>
    </source>
</evidence>
<reference evidence="2 3" key="1">
    <citation type="journal article" date="2020" name="Cell">
        <title>Large-Scale Comparative Analyses of Tick Genomes Elucidate Their Genetic Diversity and Vector Capacities.</title>
        <authorList>
            <consortium name="Tick Genome and Microbiome Consortium (TIGMIC)"/>
            <person name="Jia N."/>
            <person name="Wang J."/>
            <person name="Shi W."/>
            <person name="Du L."/>
            <person name="Sun Y."/>
            <person name="Zhan W."/>
            <person name="Jiang J.F."/>
            <person name="Wang Q."/>
            <person name="Zhang B."/>
            <person name="Ji P."/>
            <person name="Bell-Sakyi L."/>
            <person name="Cui X.M."/>
            <person name="Yuan T.T."/>
            <person name="Jiang B.G."/>
            <person name="Yang W.F."/>
            <person name="Lam T.T."/>
            <person name="Chang Q.C."/>
            <person name="Ding S.J."/>
            <person name="Wang X.J."/>
            <person name="Zhu J.G."/>
            <person name="Ruan X.D."/>
            <person name="Zhao L."/>
            <person name="Wei J.T."/>
            <person name="Ye R.Z."/>
            <person name="Que T.C."/>
            <person name="Du C.H."/>
            <person name="Zhou Y.H."/>
            <person name="Cheng J.X."/>
            <person name="Dai P.F."/>
            <person name="Guo W.B."/>
            <person name="Han X.H."/>
            <person name="Huang E.J."/>
            <person name="Li L.F."/>
            <person name="Wei W."/>
            <person name="Gao Y.C."/>
            <person name="Liu J.Z."/>
            <person name="Shao H.Z."/>
            <person name="Wang X."/>
            <person name="Wang C.C."/>
            <person name="Yang T.C."/>
            <person name="Huo Q.B."/>
            <person name="Li W."/>
            <person name="Chen H.Y."/>
            <person name="Chen S.E."/>
            <person name="Zhou L.G."/>
            <person name="Ni X.B."/>
            <person name="Tian J.H."/>
            <person name="Sheng Y."/>
            <person name="Liu T."/>
            <person name="Pan Y.S."/>
            <person name="Xia L.Y."/>
            <person name="Li J."/>
            <person name="Zhao F."/>
            <person name="Cao W.C."/>
        </authorList>
    </citation>
    <scope>NUCLEOTIDE SEQUENCE [LARGE SCALE GENOMIC DNA]</scope>
    <source>
        <strain evidence="2">HaeL-2018</strain>
    </source>
</reference>
<dbReference type="Gene3D" id="3.40.50.1110">
    <property type="entry name" value="SGNH hydrolase"/>
    <property type="match status" value="1"/>
</dbReference>
<sequence>MSAACASSRLIWKFPSHAPTCAIVGDSQTKYLHKNFDPCSPHSPAFITLPGAGIRDVVNLLDFVPRGVTELILHVGTNDVANTNGQVAKERYSNLLDHIAKERPDIEATFVTLLLPRSPNHRRNPHDWRAAARFNREADAFNCLLVELCENRENVFFLHHCLHHFPPKMVLAADGLHPSFGATGPLALTTPLGRNTRRRWQLPFLRVPAPQPEVLPPRRPRKQSASPEAHQVDPTPGPESPFLHLRRRKCSSPGPTAEFRRGNGRTSPKLPTMSTHQTTPQQPLSRIAPQDRAALHTLSTGDTDFLFLRCRNTKSKEFLKVRKIVDKRVRHDLHVRTLQTYKLEGIVPKGFRISLPPSMKNLSSENVEKWNRILNTASLELLQVTIEHSEKMLTSLVGEERRVRESALLSAPELEELNLFEAKKPSRFQTQS</sequence>
<dbReference type="InterPro" id="IPR036514">
    <property type="entry name" value="SGNH_hydro_sf"/>
</dbReference>